<sequence>MGCPKRCAYCFELHNEWIDTDEIKIKINTVEFVRNKISEQKQRDVILLDGYDCERAELKEELIRNALKVILEYRMPLLIQTKSDLVLRDLDILKQLNEKANFLHVAFSITDLNPSHHRMFETYTCAPRNRLKAMKTISKAGISTGLHLMPVLPYISDTQQELEHLFDEASKNGCQYIIYSPLRVAGSGSQRKKWFDTLKEYLPSLVEKYEKLYPYEKDAYKFGHVPHDSTYLKELSKKIAILGKKYGIDNNISRPKIDKKSITSNKQKSLSNFM</sequence>
<dbReference type="SUPFAM" id="SSF102114">
    <property type="entry name" value="Radical SAM enzymes"/>
    <property type="match status" value="1"/>
</dbReference>
<dbReference type="GO" id="GO:0003824">
    <property type="term" value="F:catalytic activity"/>
    <property type="evidence" value="ECO:0007669"/>
    <property type="project" value="InterPro"/>
</dbReference>
<proteinExistence type="predicted"/>
<dbReference type="AlphaFoldDB" id="A0A7G9ZAV3"/>
<feature type="domain" description="Radical SAM core" evidence="4">
    <location>
        <begin position="2"/>
        <end position="159"/>
    </location>
</feature>
<dbReference type="InterPro" id="IPR007197">
    <property type="entry name" value="rSAM"/>
</dbReference>
<dbReference type="GO" id="GO:0046872">
    <property type="term" value="F:metal ion binding"/>
    <property type="evidence" value="ECO:0007669"/>
    <property type="project" value="UniProtKB-KW"/>
</dbReference>
<dbReference type="PANTHER" id="PTHR43432">
    <property type="entry name" value="SLR0285 PROTEIN"/>
    <property type="match status" value="1"/>
</dbReference>
<dbReference type="CDD" id="cd01335">
    <property type="entry name" value="Radical_SAM"/>
    <property type="match status" value="1"/>
</dbReference>
<evidence type="ECO:0000256" key="1">
    <source>
        <dbReference type="ARBA" id="ARBA00022723"/>
    </source>
</evidence>
<dbReference type="SFLD" id="SFLDG01084">
    <property type="entry name" value="Uncharacterised_Radical_SAM_Su"/>
    <property type="match status" value="1"/>
</dbReference>
<keyword evidence="3" id="KW-0411">Iron-sulfur</keyword>
<evidence type="ECO:0000313" key="5">
    <source>
        <dbReference type="EMBL" id="QNO57387.1"/>
    </source>
</evidence>
<name>A0A7G9ZAV3_9EURY</name>
<reference evidence="5" key="1">
    <citation type="submission" date="2020-06" db="EMBL/GenBank/DDBJ databases">
        <title>Unique genomic features of the anaerobic methanotrophic archaea.</title>
        <authorList>
            <person name="Chadwick G.L."/>
            <person name="Skennerton C.T."/>
            <person name="Laso-Perez R."/>
            <person name="Leu A.O."/>
            <person name="Speth D.R."/>
            <person name="Yu H."/>
            <person name="Morgan-Lang C."/>
            <person name="Hatzenpichler R."/>
            <person name="Goudeau D."/>
            <person name="Malmstrom R."/>
            <person name="Brazelton W.J."/>
            <person name="Woyke T."/>
            <person name="Hallam S.J."/>
            <person name="Tyson G.W."/>
            <person name="Wegener G."/>
            <person name="Boetius A."/>
            <person name="Orphan V."/>
        </authorList>
    </citation>
    <scope>NUCLEOTIDE SEQUENCE</scope>
</reference>
<dbReference type="InterPro" id="IPR058240">
    <property type="entry name" value="rSAM_sf"/>
</dbReference>
<dbReference type="EMBL" id="MT631687">
    <property type="protein sequence ID" value="QNO57387.1"/>
    <property type="molecule type" value="Genomic_DNA"/>
</dbReference>
<evidence type="ECO:0000259" key="4">
    <source>
        <dbReference type="Pfam" id="PF04055"/>
    </source>
</evidence>
<dbReference type="InterPro" id="IPR040086">
    <property type="entry name" value="MJ0683-like"/>
</dbReference>
<keyword evidence="1" id="KW-0479">Metal-binding</keyword>
<dbReference type="GO" id="GO:0051536">
    <property type="term" value="F:iron-sulfur cluster binding"/>
    <property type="evidence" value="ECO:0007669"/>
    <property type="project" value="UniProtKB-KW"/>
</dbReference>
<protein>
    <recommendedName>
        <fullName evidence="4">Radical SAM core domain-containing protein</fullName>
    </recommendedName>
</protein>
<dbReference type="Gene3D" id="3.80.30.30">
    <property type="match status" value="1"/>
</dbReference>
<dbReference type="Pfam" id="PF04055">
    <property type="entry name" value="Radical_SAM"/>
    <property type="match status" value="1"/>
</dbReference>
<gene>
    <name evidence="5" type="ORF">MLPLCDNK_00009</name>
</gene>
<evidence type="ECO:0000256" key="3">
    <source>
        <dbReference type="ARBA" id="ARBA00023014"/>
    </source>
</evidence>
<dbReference type="SFLD" id="SFLDS00029">
    <property type="entry name" value="Radical_SAM"/>
    <property type="match status" value="1"/>
</dbReference>
<dbReference type="PANTHER" id="PTHR43432:SF5">
    <property type="entry name" value="ELP3_MIAA_NIFB-LIKE RADICAL SAM CORE DOMAIN-CONTAINING PROTEIN"/>
    <property type="match status" value="1"/>
</dbReference>
<organism evidence="5">
    <name type="scientific">Candidatus Methanophaga sp. ANME-1 ERB7</name>
    <dbReference type="NCBI Taxonomy" id="2759913"/>
    <lineage>
        <taxon>Archaea</taxon>
        <taxon>Methanobacteriati</taxon>
        <taxon>Methanobacteriota</taxon>
        <taxon>Stenosarchaea group</taxon>
        <taxon>Methanomicrobia</taxon>
        <taxon>Candidatus Methanophagales</taxon>
        <taxon>Candidatus Methanophagaceae</taxon>
        <taxon>Candidatus Methanophaga</taxon>
    </lineage>
</organism>
<evidence type="ECO:0000256" key="2">
    <source>
        <dbReference type="ARBA" id="ARBA00023004"/>
    </source>
</evidence>
<keyword evidence="2" id="KW-0408">Iron</keyword>
<accession>A0A7G9ZAV3</accession>